<dbReference type="AlphaFoldDB" id="A0AAD7UEL8"/>
<sequence>MSAQPSTLPLLSFYARQGLWGHLEREANKYVSNNSDPAFLWWRAIAVGFASQTFGTNRHSQAIQELSTLGSKRDWQLPVLVALSHFRNIASNLDAPELNLLQDQALREREIASDESIVFAARFCWYAAIHASGRDCRAHYSLCASRLLEPLVEDAASTFTKTRGHARVILAWVKMLAQTAEEARVDETTVYGLLWNATRRQPCDHLENCMARAHFFERTGRFELAMEQVDHVVAVQLWIPALLEKSKLLILSGNWDQAFEVLKIILQQHSLNLMALRFVALHQIIRGADEASVLKHLTALVQAFKHYEPDNGALHLQTTRALSRACGRRPVILEVVISLTKRALMMFPQQAGTLAELAHQQAIMGDYRAAIATCHEAVIEDEANPEALLEMVYCLVQCGELDDAEQQLEFTAAIADSTETSPRVPFLTGLIKLRRFKDTDGHLELLKRSQELLQQSEKLHLHRFARVQLADVFDEYTLRDPDFVLQLATEYLHHIQPLVNIGEQGIHQDSNAVKRGVVATEYLHHIQPLVNVGEQGTQQDNAIKRGIDLLERLTDQVPGLTGAHLLLAKACFQFKQFTLAERRVQIVIGIDGRCVDAHILLARILLARRKDTKALTALEEALAYDFEAKKKPAFVLTKAKFLSNRGDYDEAYKQLRALSLIVTREGRDLDLLWLSGMSLDETASVFIELGKIHTALKQYMEAGAILAEAENLFRNTAQEIRIIVARSELSIQRGDFQGGMSLLGGVPQSSASYDSAQIIRAKFYLEERQDKHSYIQCFREMTLMKPTARTHECLGDALMRIQAPGAAIDAFEQSQLKSGFTPLLAGKIGKALIATHDYAQATAYYTQALKAHSADPVTRHNLAELHMKLGNYESALQVLYALGPKCMVSTDAHLSLGVRSLLLLVEVSAKADLNGCASALLSPPAFSREEWSVTLLLRARDVQQGLMDQLETKSEPCNILDEHKNVMAQIHIQLARLTKDEGLRFWHLKEALRIDQAIQYFNFARHDGVWGPSSLSNMSELCIDHESENYSELSTGICMNSQARVLLVGQSKNEVETAIHTFIDILERDEAKRLIEAIDVCVQILAQYPDYPSIRNEILDKAIRTMRA</sequence>
<evidence type="ECO:0000256" key="1">
    <source>
        <dbReference type="ARBA" id="ARBA00010935"/>
    </source>
</evidence>
<keyword evidence="9" id="KW-1185">Reference proteome</keyword>
<accession>A0AAD7UEL8</accession>
<dbReference type="EMBL" id="JAQMWT010000352">
    <property type="protein sequence ID" value="KAJ8603414.1"/>
    <property type="molecule type" value="Genomic_DNA"/>
</dbReference>
<dbReference type="Pfam" id="PF25058">
    <property type="entry name" value="ARM_TT21"/>
    <property type="match status" value="1"/>
</dbReference>
<dbReference type="SUPFAM" id="SSF48452">
    <property type="entry name" value="TPR-like"/>
    <property type="match status" value="2"/>
</dbReference>
<evidence type="ECO:0000259" key="5">
    <source>
        <dbReference type="Pfam" id="PF25062"/>
    </source>
</evidence>
<dbReference type="Gene3D" id="1.25.40.10">
    <property type="entry name" value="Tetratricopeptide repeat domain"/>
    <property type="match status" value="3"/>
</dbReference>
<keyword evidence="3" id="KW-0802">TPR repeat</keyword>
<keyword evidence="2" id="KW-0677">Repeat</keyword>
<dbReference type="InterPro" id="IPR056832">
    <property type="entry name" value="ARM_TT21_2nd"/>
</dbReference>
<dbReference type="InterPro" id="IPR040364">
    <property type="entry name" value="TTC21A/TTC21B"/>
</dbReference>
<evidence type="ECO:0000259" key="6">
    <source>
        <dbReference type="Pfam" id="PF25063"/>
    </source>
</evidence>
<dbReference type="Pfam" id="PF25063">
    <property type="entry name" value="ARM_TT21_C"/>
    <property type="match status" value="1"/>
</dbReference>
<evidence type="ECO:0000256" key="3">
    <source>
        <dbReference type="ARBA" id="ARBA00022803"/>
    </source>
</evidence>
<feature type="domain" description="Tetratricopeptide repeat protein 21A/21B C-terminal ARM" evidence="6">
    <location>
        <begin position="1071"/>
        <end position="1102"/>
    </location>
</feature>
<dbReference type="GO" id="GO:0005929">
    <property type="term" value="C:cilium"/>
    <property type="evidence" value="ECO:0007669"/>
    <property type="project" value="GOC"/>
</dbReference>
<evidence type="ECO:0000256" key="2">
    <source>
        <dbReference type="ARBA" id="ARBA00022737"/>
    </source>
</evidence>
<dbReference type="Pfam" id="PF25060">
    <property type="entry name" value="ARM_TT21_2nd"/>
    <property type="match status" value="1"/>
</dbReference>
<proteinExistence type="inferred from homology"/>
<dbReference type="SMART" id="SM00028">
    <property type="entry name" value="TPR"/>
    <property type="match status" value="8"/>
</dbReference>
<evidence type="ECO:0000259" key="4">
    <source>
        <dbReference type="Pfam" id="PF25060"/>
    </source>
</evidence>
<dbReference type="PANTHER" id="PTHR14699:SF0">
    <property type="entry name" value="TETRATRICOPEPTIDE REPEAT PROTEIN 21 HOMOLOG"/>
    <property type="match status" value="1"/>
</dbReference>
<dbReference type="Pfam" id="PF25068">
    <property type="entry name" value="ARM_TT21_4th"/>
    <property type="match status" value="1"/>
</dbReference>
<dbReference type="Pfam" id="PF25062">
    <property type="entry name" value="ARM_TT21_N"/>
    <property type="match status" value="1"/>
</dbReference>
<organism evidence="8 9">
    <name type="scientific">Chrysophaeum taylorii</name>
    <dbReference type="NCBI Taxonomy" id="2483200"/>
    <lineage>
        <taxon>Eukaryota</taxon>
        <taxon>Sar</taxon>
        <taxon>Stramenopiles</taxon>
        <taxon>Ochrophyta</taxon>
        <taxon>Pelagophyceae</taxon>
        <taxon>Pelagomonadales</taxon>
        <taxon>Pelagomonadaceae</taxon>
        <taxon>Chrysophaeum</taxon>
    </lineage>
</organism>
<dbReference type="InterPro" id="IPR056833">
    <property type="entry name" value="ARM_TT21_N"/>
</dbReference>
<reference evidence="8" key="1">
    <citation type="submission" date="2023-01" db="EMBL/GenBank/DDBJ databases">
        <title>Metagenome sequencing of chrysophaentin producing Chrysophaeum taylorii.</title>
        <authorList>
            <person name="Davison J."/>
            <person name="Bewley C."/>
        </authorList>
    </citation>
    <scope>NUCLEOTIDE SEQUENCE</scope>
    <source>
        <strain evidence="8">NIES-1699</strain>
    </source>
</reference>
<comment type="similarity">
    <text evidence="1">Belongs to the TTC21 family.</text>
</comment>
<protein>
    <recommendedName>
        <fullName evidence="10">Tetratricopeptide repeat protein</fullName>
    </recommendedName>
</protein>
<comment type="caution">
    <text evidence="8">The sequence shown here is derived from an EMBL/GenBank/DDBJ whole genome shotgun (WGS) entry which is preliminary data.</text>
</comment>
<dbReference type="GO" id="GO:0061512">
    <property type="term" value="P:protein localization to cilium"/>
    <property type="evidence" value="ECO:0007669"/>
    <property type="project" value="TreeGrafter"/>
</dbReference>
<feature type="domain" description="Tetratricopeptide repeat protein 21A/21B second ARM" evidence="4">
    <location>
        <begin position="295"/>
        <end position="608"/>
    </location>
</feature>
<evidence type="ECO:0000313" key="9">
    <source>
        <dbReference type="Proteomes" id="UP001230188"/>
    </source>
</evidence>
<dbReference type="PANTHER" id="PTHR14699">
    <property type="entry name" value="STI2 PROTEIN-RELATED"/>
    <property type="match status" value="1"/>
</dbReference>
<evidence type="ECO:0000313" key="8">
    <source>
        <dbReference type="EMBL" id="KAJ8603414.1"/>
    </source>
</evidence>
<name>A0AAD7UEL8_9STRA</name>
<dbReference type="InterPro" id="IPR019734">
    <property type="entry name" value="TPR_rpt"/>
</dbReference>
<feature type="domain" description="Tetratricopeptide repeat protein 21A/21B N-terminal ARM repeat" evidence="5">
    <location>
        <begin position="12"/>
        <end position="258"/>
    </location>
</feature>
<dbReference type="GO" id="GO:0035721">
    <property type="term" value="P:intraciliary retrograde transport"/>
    <property type="evidence" value="ECO:0007669"/>
    <property type="project" value="TreeGrafter"/>
</dbReference>
<evidence type="ECO:0000259" key="7">
    <source>
        <dbReference type="Pfam" id="PF25068"/>
    </source>
</evidence>
<evidence type="ECO:0008006" key="10">
    <source>
        <dbReference type="Google" id="ProtNLM"/>
    </source>
</evidence>
<dbReference type="Proteomes" id="UP001230188">
    <property type="component" value="Unassembled WGS sequence"/>
</dbReference>
<dbReference type="InterPro" id="IPR056836">
    <property type="entry name" value="ARM_TT21_4th"/>
</dbReference>
<dbReference type="InterPro" id="IPR056834">
    <property type="entry name" value="ARM_TT21_C"/>
</dbReference>
<dbReference type="GO" id="GO:0030991">
    <property type="term" value="C:intraciliary transport particle A"/>
    <property type="evidence" value="ECO:0007669"/>
    <property type="project" value="TreeGrafter"/>
</dbReference>
<gene>
    <name evidence="8" type="ORF">CTAYLR_010601</name>
</gene>
<dbReference type="InterPro" id="IPR011990">
    <property type="entry name" value="TPR-like_helical_dom_sf"/>
</dbReference>
<feature type="domain" description="Tetratricopeptide repeat protein 21A/21B fourth ARM" evidence="7">
    <location>
        <begin position="824"/>
        <end position="979"/>
    </location>
</feature>